<keyword evidence="5" id="KW-0448">Lipopolysaccharide biosynthesis</keyword>
<dbReference type="AlphaFoldDB" id="A0A0G0LIY9"/>
<evidence type="ECO:0000313" key="10">
    <source>
        <dbReference type="Proteomes" id="UP000033841"/>
    </source>
</evidence>
<gene>
    <name evidence="9" type="ORF">UT14_C0026G0011</name>
</gene>
<dbReference type="Pfam" id="PF00535">
    <property type="entry name" value="Glycos_transf_2"/>
    <property type="match status" value="1"/>
</dbReference>
<keyword evidence="1" id="KW-1003">Cell membrane</keyword>
<evidence type="ECO:0000256" key="4">
    <source>
        <dbReference type="ARBA" id="ARBA00022692"/>
    </source>
</evidence>
<feature type="domain" description="Glycosyltransferase 2-like" evidence="8">
    <location>
        <begin position="12"/>
        <end position="175"/>
    </location>
</feature>
<keyword evidence="2" id="KW-0328">Glycosyltransferase</keyword>
<dbReference type="GO" id="GO:0009103">
    <property type="term" value="P:lipopolysaccharide biosynthetic process"/>
    <property type="evidence" value="ECO:0007669"/>
    <property type="project" value="UniProtKB-KW"/>
</dbReference>
<proteinExistence type="predicted"/>
<evidence type="ECO:0000256" key="5">
    <source>
        <dbReference type="ARBA" id="ARBA00022985"/>
    </source>
</evidence>
<protein>
    <submittedName>
        <fullName evidence="9">Glycosyltransferase</fullName>
    </submittedName>
</protein>
<keyword evidence="7" id="KW-0472">Membrane</keyword>
<dbReference type="InterPro" id="IPR050256">
    <property type="entry name" value="Glycosyltransferase_2"/>
</dbReference>
<comment type="caution">
    <text evidence="9">The sequence shown here is derived from an EMBL/GenBank/DDBJ whole genome shotgun (WGS) entry which is preliminary data.</text>
</comment>
<evidence type="ECO:0000313" key="9">
    <source>
        <dbReference type="EMBL" id="KKQ91007.1"/>
    </source>
</evidence>
<evidence type="ECO:0000256" key="6">
    <source>
        <dbReference type="ARBA" id="ARBA00022989"/>
    </source>
</evidence>
<dbReference type="EMBL" id="LBVR01000026">
    <property type="protein sequence ID" value="KKQ91007.1"/>
    <property type="molecule type" value="Genomic_DNA"/>
</dbReference>
<dbReference type="GO" id="GO:0005886">
    <property type="term" value="C:plasma membrane"/>
    <property type="evidence" value="ECO:0007669"/>
    <property type="project" value="TreeGrafter"/>
</dbReference>
<evidence type="ECO:0000259" key="8">
    <source>
        <dbReference type="Pfam" id="PF00535"/>
    </source>
</evidence>
<evidence type="ECO:0000256" key="3">
    <source>
        <dbReference type="ARBA" id="ARBA00022679"/>
    </source>
</evidence>
<evidence type="ECO:0000256" key="1">
    <source>
        <dbReference type="ARBA" id="ARBA00022475"/>
    </source>
</evidence>
<dbReference type="Gene3D" id="3.90.550.10">
    <property type="entry name" value="Spore Coat Polysaccharide Biosynthesis Protein SpsA, Chain A"/>
    <property type="match status" value="1"/>
</dbReference>
<organism evidence="9 10">
    <name type="scientific">Candidatus Shapirobacteria bacterium GW2011_GWE1_38_92</name>
    <dbReference type="NCBI Taxonomy" id="1618489"/>
    <lineage>
        <taxon>Bacteria</taxon>
        <taxon>Candidatus Shapironibacteriota</taxon>
    </lineage>
</organism>
<dbReference type="CDD" id="cd04179">
    <property type="entry name" value="DPM_DPG-synthase_like"/>
    <property type="match status" value="1"/>
</dbReference>
<evidence type="ECO:0000256" key="7">
    <source>
        <dbReference type="ARBA" id="ARBA00023136"/>
    </source>
</evidence>
<dbReference type="InterPro" id="IPR001173">
    <property type="entry name" value="Glyco_trans_2-like"/>
</dbReference>
<reference evidence="9 10" key="1">
    <citation type="journal article" date="2015" name="Nature">
        <title>rRNA introns, odd ribosomes, and small enigmatic genomes across a large radiation of phyla.</title>
        <authorList>
            <person name="Brown C.T."/>
            <person name="Hug L.A."/>
            <person name="Thomas B.C."/>
            <person name="Sharon I."/>
            <person name="Castelle C.J."/>
            <person name="Singh A."/>
            <person name="Wilkins M.J."/>
            <person name="Williams K.H."/>
            <person name="Banfield J.F."/>
        </authorList>
    </citation>
    <scope>NUCLEOTIDE SEQUENCE [LARGE SCALE GENOMIC DNA]</scope>
</reference>
<keyword evidence="6" id="KW-1133">Transmembrane helix</keyword>
<keyword evidence="3 9" id="KW-0808">Transferase</keyword>
<dbReference type="InterPro" id="IPR029044">
    <property type="entry name" value="Nucleotide-diphossugar_trans"/>
</dbReference>
<dbReference type="PANTHER" id="PTHR48090">
    <property type="entry name" value="UNDECAPRENYL-PHOSPHATE 4-DEOXY-4-FORMAMIDO-L-ARABINOSE TRANSFERASE-RELATED"/>
    <property type="match status" value="1"/>
</dbReference>
<dbReference type="PANTHER" id="PTHR48090:SF3">
    <property type="entry name" value="UNDECAPRENYL-PHOSPHATE 4-DEOXY-4-FORMAMIDO-L-ARABINOSE TRANSFERASE"/>
    <property type="match status" value="1"/>
</dbReference>
<evidence type="ECO:0000256" key="2">
    <source>
        <dbReference type="ARBA" id="ARBA00022676"/>
    </source>
</evidence>
<dbReference type="SUPFAM" id="SSF53448">
    <property type="entry name" value="Nucleotide-diphospho-sugar transferases"/>
    <property type="match status" value="1"/>
</dbReference>
<name>A0A0G0LIY9_9BACT</name>
<keyword evidence="4" id="KW-0812">Transmembrane</keyword>
<dbReference type="GO" id="GO:0099621">
    <property type="term" value="F:undecaprenyl-phosphate 4-deoxy-4-formamido-L-arabinose transferase activity"/>
    <property type="evidence" value="ECO:0007669"/>
    <property type="project" value="TreeGrafter"/>
</dbReference>
<accession>A0A0G0LIY9</accession>
<dbReference type="Proteomes" id="UP000033841">
    <property type="component" value="Unassembled WGS sequence"/>
</dbReference>
<sequence>MNPNKYQIDKLSVFFPCYNEEKNITTTVNKAVKVLENTAKEWEILLIDDGSKDNTPQILKKISQTNKNITVITHNPNRGYGAALKSGLYNAKYPWITFTDSDGQFDFSEIKKLIKKQKATQADLVIGFYKGRKVALYRILGSKLWQFAVFFLFGLRVKDIDCGFKLIRKKVIDEIPKLESERGPFISSELLIKAKKSGFKIVEIGVSHFSRTEGEATGTKLNVIIAGFKDLIRLWYKTNFSK</sequence>